<dbReference type="Gene3D" id="1.20.1250.20">
    <property type="entry name" value="MFS general substrate transporter like domains"/>
    <property type="match status" value="1"/>
</dbReference>
<keyword evidence="10" id="KW-1185">Reference proteome</keyword>
<dbReference type="FunFam" id="1.20.1720.10:FF:000004">
    <property type="entry name" value="EmrB/QacA family drug resistance transporter"/>
    <property type="match status" value="1"/>
</dbReference>
<dbReference type="Proteomes" id="UP000243739">
    <property type="component" value="Unassembled WGS sequence"/>
</dbReference>
<evidence type="ECO:0000259" key="8">
    <source>
        <dbReference type="PROSITE" id="PS50850"/>
    </source>
</evidence>
<dbReference type="PROSITE" id="PS50850">
    <property type="entry name" value="MFS"/>
    <property type="match status" value="1"/>
</dbReference>
<feature type="transmembrane region" description="Helical" evidence="7">
    <location>
        <begin position="277"/>
        <end position="300"/>
    </location>
</feature>
<dbReference type="CDD" id="cd17502">
    <property type="entry name" value="MFS_Azr1_MDR_like"/>
    <property type="match status" value="1"/>
</dbReference>
<feature type="domain" description="Major facilitator superfamily (MFS) profile" evidence="8">
    <location>
        <begin position="22"/>
        <end position="527"/>
    </location>
</feature>
<protein>
    <submittedName>
        <fullName evidence="9">Multidrug MFS transporter</fullName>
    </submittedName>
</protein>
<sequence length="548" mass="60095">MFAKQKNYQTTNQITGSRKKIALIAVMLSMFFSALDQTIVSTAMPTVIGELQGLDIYAWVFTAYMMTSAIGIPIYGKLSDIYGRKPFYVFGLTVFMLGSVLSGISQSMIQLVLARGLQGLGGGAMMSMPRATIGDIFNPKERGKWMGLIMSVFGIASIIGPYLGGWITDHLSWRWIFFINLPIGMIALAAMFYALPNVRTETKHKIDWIGSILLILTLVPILLGFTYAGTKYPWTSVQIISLFTIGTIFLVAFVLYERQIKEPILNPALFKNNIFTLSILMGLLVNMSLFGSTLFLPLFAQGVIGLSAEYSGMVLTPMMLSFIVGSTIGGYLISKTGKYKVQGIIGSLIMLVGVFSLSRMNINTTWETVVINMIIIGIGVGSIMPLVNVVIQNAFPYKMLGVVNSTQQFVSSLGGIIITPIYGTILAKTFNSELPKHLSSQLSTALSRLPESIQNVVANPNSLITAQAQNMLRSMFLKFGDNGLALYEQFIKGIKLSLAAGISKLFAVGIIFAILSMITAFFLKEIPLKKDEFYQDDEHVEGLEVVES</sequence>
<feature type="transmembrane region" description="Helical" evidence="7">
    <location>
        <begin position="145"/>
        <end position="163"/>
    </location>
</feature>
<dbReference type="InterPro" id="IPR020846">
    <property type="entry name" value="MFS_dom"/>
</dbReference>
<dbReference type="PRINTS" id="PR01036">
    <property type="entry name" value="TCRTETB"/>
</dbReference>
<evidence type="ECO:0000256" key="1">
    <source>
        <dbReference type="ARBA" id="ARBA00004651"/>
    </source>
</evidence>
<keyword evidence="4 7" id="KW-0812">Transmembrane</keyword>
<feature type="transmembrane region" description="Helical" evidence="7">
    <location>
        <begin position="208"/>
        <end position="228"/>
    </location>
</feature>
<evidence type="ECO:0000256" key="5">
    <source>
        <dbReference type="ARBA" id="ARBA00022989"/>
    </source>
</evidence>
<comment type="subcellular location">
    <subcellularLocation>
        <location evidence="1">Cell membrane</location>
        <topology evidence="1">Multi-pass membrane protein</topology>
    </subcellularLocation>
</comment>
<keyword evidence="3" id="KW-1003">Cell membrane</keyword>
<evidence type="ECO:0000313" key="10">
    <source>
        <dbReference type="Proteomes" id="UP000243739"/>
    </source>
</evidence>
<accession>A0A1D2YTV3</accession>
<dbReference type="InterPro" id="IPR004638">
    <property type="entry name" value="EmrB-like"/>
</dbReference>
<feature type="transmembrane region" description="Helical" evidence="7">
    <location>
        <begin position="339"/>
        <end position="357"/>
    </location>
</feature>
<proteinExistence type="predicted"/>
<evidence type="ECO:0000256" key="2">
    <source>
        <dbReference type="ARBA" id="ARBA00022448"/>
    </source>
</evidence>
<feature type="transmembrane region" description="Helical" evidence="7">
    <location>
        <begin position="505"/>
        <end position="523"/>
    </location>
</feature>
<feature type="transmembrane region" description="Helical" evidence="7">
    <location>
        <begin position="175"/>
        <end position="196"/>
    </location>
</feature>
<dbReference type="GO" id="GO:0005886">
    <property type="term" value="C:plasma membrane"/>
    <property type="evidence" value="ECO:0007669"/>
    <property type="project" value="UniProtKB-SubCell"/>
</dbReference>
<feature type="transmembrane region" description="Helical" evidence="7">
    <location>
        <begin position="112"/>
        <end position="133"/>
    </location>
</feature>
<feature type="transmembrane region" description="Helical" evidence="7">
    <location>
        <begin position="234"/>
        <end position="256"/>
    </location>
</feature>
<dbReference type="NCBIfam" id="TIGR00711">
    <property type="entry name" value="efflux_EmrB"/>
    <property type="match status" value="1"/>
</dbReference>
<reference evidence="9 10" key="1">
    <citation type="submission" date="2016-09" db="EMBL/GenBank/DDBJ databases">
        <title>Draft genome sequence for the type strain of Vulcanibacillus modesticaldus BR, a strictly anaerobic, moderately thermophilic, and nitrate-reducing bacterium from deep sea-hydrothermal vents of the Mid-Atlantic Ridge.</title>
        <authorList>
            <person name="Abin C.A."/>
            <person name="Hollibaugh J.T."/>
        </authorList>
    </citation>
    <scope>NUCLEOTIDE SEQUENCE [LARGE SCALE GENOMIC DNA]</scope>
    <source>
        <strain evidence="9 10">BR</strain>
    </source>
</reference>
<keyword evidence="6 7" id="KW-0472">Membrane</keyword>
<organism evidence="9 10">
    <name type="scientific">Vulcanibacillus modesticaldus</name>
    <dbReference type="NCBI Taxonomy" id="337097"/>
    <lineage>
        <taxon>Bacteria</taxon>
        <taxon>Bacillati</taxon>
        <taxon>Bacillota</taxon>
        <taxon>Bacilli</taxon>
        <taxon>Bacillales</taxon>
        <taxon>Bacillaceae</taxon>
        <taxon>Vulcanibacillus</taxon>
    </lineage>
</organism>
<dbReference type="GO" id="GO:0022857">
    <property type="term" value="F:transmembrane transporter activity"/>
    <property type="evidence" value="ECO:0007669"/>
    <property type="project" value="InterPro"/>
</dbReference>
<feature type="transmembrane region" description="Helical" evidence="7">
    <location>
        <begin position="21"/>
        <end position="44"/>
    </location>
</feature>
<dbReference type="SUPFAM" id="SSF103473">
    <property type="entry name" value="MFS general substrate transporter"/>
    <property type="match status" value="1"/>
</dbReference>
<dbReference type="InterPro" id="IPR036259">
    <property type="entry name" value="MFS_trans_sf"/>
</dbReference>
<evidence type="ECO:0000256" key="4">
    <source>
        <dbReference type="ARBA" id="ARBA00022692"/>
    </source>
</evidence>
<dbReference type="PANTHER" id="PTHR23501">
    <property type="entry name" value="MAJOR FACILITATOR SUPERFAMILY"/>
    <property type="match status" value="1"/>
</dbReference>
<keyword evidence="2" id="KW-0813">Transport</keyword>
<dbReference type="Pfam" id="PF07690">
    <property type="entry name" value="MFS_1"/>
    <property type="match status" value="1"/>
</dbReference>
<feature type="transmembrane region" description="Helical" evidence="7">
    <location>
        <begin position="56"/>
        <end position="75"/>
    </location>
</feature>
<feature type="transmembrane region" description="Helical" evidence="7">
    <location>
        <begin position="369"/>
        <end position="391"/>
    </location>
</feature>
<dbReference type="PANTHER" id="PTHR23501:SF197">
    <property type="entry name" value="COMD"/>
    <property type="match status" value="1"/>
</dbReference>
<evidence type="ECO:0000313" key="9">
    <source>
        <dbReference type="EMBL" id="OEF99117.1"/>
    </source>
</evidence>
<evidence type="ECO:0000256" key="7">
    <source>
        <dbReference type="SAM" id="Phobius"/>
    </source>
</evidence>
<keyword evidence="5 7" id="KW-1133">Transmembrane helix</keyword>
<feature type="transmembrane region" description="Helical" evidence="7">
    <location>
        <begin position="312"/>
        <end position="332"/>
    </location>
</feature>
<name>A0A1D2YTV3_9BACI</name>
<feature type="transmembrane region" description="Helical" evidence="7">
    <location>
        <begin position="87"/>
        <end position="106"/>
    </location>
</feature>
<comment type="caution">
    <text evidence="9">The sequence shown here is derived from an EMBL/GenBank/DDBJ whole genome shotgun (WGS) entry which is preliminary data.</text>
</comment>
<dbReference type="AlphaFoldDB" id="A0A1D2YTV3"/>
<evidence type="ECO:0000256" key="6">
    <source>
        <dbReference type="ARBA" id="ARBA00023136"/>
    </source>
</evidence>
<gene>
    <name evidence="9" type="ORF">BHF71_02340</name>
</gene>
<dbReference type="EMBL" id="MIJF01000035">
    <property type="protein sequence ID" value="OEF99117.1"/>
    <property type="molecule type" value="Genomic_DNA"/>
</dbReference>
<dbReference type="STRING" id="337097.BHF71_02340"/>
<evidence type="ECO:0000256" key="3">
    <source>
        <dbReference type="ARBA" id="ARBA00022475"/>
    </source>
</evidence>
<dbReference type="InterPro" id="IPR011701">
    <property type="entry name" value="MFS"/>
</dbReference>
<dbReference type="Gene3D" id="1.20.1720.10">
    <property type="entry name" value="Multidrug resistance protein D"/>
    <property type="match status" value="1"/>
</dbReference>